<name>A0A6M3LQT2_9ZZZZ</name>
<organism evidence="1">
    <name type="scientific">viral metagenome</name>
    <dbReference type="NCBI Taxonomy" id="1070528"/>
    <lineage>
        <taxon>unclassified sequences</taxon>
        <taxon>metagenomes</taxon>
        <taxon>organismal metagenomes</taxon>
    </lineage>
</organism>
<dbReference type="AlphaFoldDB" id="A0A6M3LQT2"/>
<protein>
    <submittedName>
        <fullName evidence="1">Uncharacterized protein</fullName>
    </submittedName>
</protein>
<evidence type="ECO:0000313" key="1">
    <source>
        <dbReference type="EMBL" id="QJA96509.1"/>
    </source>
</evidence>
<reference evidence="1" key="1">
    <citation type="submission" date="2020-03" db="EMBL/GenBank/DDBJ databases">
        <title>The deep terrestrial virosphere.</title>
        <authorList>
            <person name="Holmfeldt K."/>
            <person name="Nilsson E."/>
            <person name="Simone D."/>
            <person name="Lopez-Fernandez M."/>
            <person name="Wu X."/>
            <person name="de Brujin I."/>
            <person name="Lundin D."/>
            <person name="Andersson A."/>
            <person name="Bertilsson S."/>
            <person name="Dopson M."/>
        </authorList>
    </citation>
    <scope>NUCLEOTIDE SEQUENCE</scope>
    <source>
        <strain evidence="1">MM415B08288</strain>
    </source>
</reference>
<proteinExistence type="predicted"/>
<gene>
    <name evidence="1" type="ORF">MM415B08288_0007</name>
</gene>
<sequence>MDTPIIIEFLGSAGMENIDGYDCWPTTVMRPDVEETGLPRPFQCDEPYVLVPLVECDTCGGIGDSGTARIATTERGMEYTTYKCPACWGGWQPKGGYVYDGPDGRWLHIRLGGD</sequence>
<accession>A0A6M3LQT2</accession>
<dbReference type="EMBL" id="MT143407">
    <property type="protein sequence ID" value="QJA96509.1"/>
    <property type="molecule type" value="Genomic_DNA"/>
</dbReference>